<feature type="chain" id="PRO_5042998164" evidence="3">
    <location>
        <begin position="25"/>
        <end position="275"/>
    </location>
</feature>
<sequence length="275" mass="29956">MSIIIVLFFLLSSSSSSMFHTASAQPRTQLAAFGESEKDNTNATLLMLLVVFIFGFFITGLCSIFICYCSEEYTVPQNPSRAHAIDARVLAALPIMPFSAVMKHIKTGRNAALQCAVCLGEFTELDALRLLPSENGEGTVMGNGNGDVGKGDGSSKVKAFGVLVRSHSTGIPRFWGLYEEKEGQEEDEEDPEEDPTFLVGATSSDSTLEPSPMDQLVIQAKQNGSQSFLCHIYRYFSFGETEDYAVMSPKGKGLHKAASEAYHSRKYGRADSSNE</sequence>
<comment type="caution">
    <text evidence="4">The sequence shown here is derived from an EMBL/GenBank/DDBJ whole genome shotgun (WGS) entry which is preliminary data.</text>
</comment>
<evidence type="ECO:0000256" key="3">
    <source>
        <dbReference type="SAM" id="SignalP"/>
    </source>
</evidence>
<protein>
    <submittedName>
        <fullName evidence="4">Uncharacterized protein</fullName>
    </submittedName>
</protein>
<keyword evidence="2" id="KW-0812">Transmembrane</keyword>
<dbReference type="AlphaFoldDB" id="A0AAN9I924"/>
<evidence type="ECO:0000313" key="5">
    <source>
        <dbReference type="Proteomes" id="UP001359559"/>
    </source>
</evidence>
<feature type="compositionally biased region" description="Acidic residues" evidence="1">
    <location>
        <begin position="182"/>
        <end position="195"/>
    </location>
</feature>
<gene>
    <name evidence="4" type="ORF">RJT34_26313</name>
</gene>
<keyword evidence="3" id="KW-0732">Signal</keyword>
<organism evidence="4 5">
    <name type="scientific">Clitoria ternatea</name>
    <name type="common">Butterfly pea</name>
    <dbReference type="NCBI Taxonomy" id="43366"/>
    <lineage>
        <taxon>Eukaryota</taxon>
        <taxon>Viridiplantae</taxon>
        <taxon>Streptophyta</taxon>
        <taxon>Embryophyta</taxon>
        <taxon>Tracheophyta</taxon>
        <taxon>Spermatophyta</taxon>
        <taxon>Magnoliopsida</taxon>
        <taxon>eudicotyledons</taxon>
        <taxon>Gunneridae</taxon>
        <taxon>Pentapetalae</taxon>
        <taxon>rosids</taxon>
        <taxon>fabids</taxon>
        <taxon>Fabales</taxon>
        <taxon>Fabaceae</taxon>
        <taxon>Papilionoideae</taxon>
        <taxon>50 kb inversion clade</taxon>
        <taxon>NPAAA clade</taxon>
        <taxon>indigoferoid/millettioid clade</taxon>
        <taxon>Phaseoleae</taxon>
        <taxon>Clitoria</taxon>
    </lineage>
</organism>
<keyword evidence="5" id="KW-1185">Reference proteome</keyword>
<reference evidence="4 5" key="1">
    <citation type="submission" date="2024-01" db="EMBL/GenBank/DDBJ databases">
        <title>The genomes of 5 underutilized Papilionoideae crops provide insights into root nodulation and disease resistance.</title>
        <authorList>
            <person name="Yuan L."/>
        </authorList>
    </citation>
    <scope>NUCLEOTIDE SEQUENCE [LARGE SCALE GENOMIC DNA]</scope>
    <source>
        <strain evidence="4">LY-2023</strain>
        <tissue evidence="4">Leaf</tissue>
    </source>
</reference>
<evidence type="ECO:0000256" key="1">
    <source>
        <dbReference type="SAM" id="MobiDB-lite"/>
    </source>
</evidence>
<feature type="signal peptide" evidence="3">
    <location>
        <begin position="1"/>
        <end position="24"/>
    </location>
</feature>
<evidence type="ECO:0000313" key="4">
    <source>
        <dbReference type="EMBL" id="KAK7270847.1"/>
    </source>
</evidence>
<name>A0AAN9I924_CLITE</name>
<keyword evidence="2" id="KW-0472">Membrane</keyword>
<keyword evidence="2" id="KW-1133">Transmembrane helix</keyword>
<feature type="region of interest" description="Disordered" evidence="1">
    <location>
        <begin position="255"/>
        <end position="275"/>
    </location>
</feature>
<evidence type="ECO:0000256" key="2">
    <source>
        <dbReference type="SAM" id="Phobius"/>
    </source>
</evidence>
<accession>A0AAN9I924</accession>
<dbReference type="Proteomes" id="UP001359559">
    <property type="component" value="Unassembled WGS sequence"/>
</dbReference>
<feature type="region of interest" description="Disordered" evidence="1">
    <location>
        <begin position="181"/>
        <end position="210"/>
    </location>
</feature>
<proteinExistence type="predicted"/>
<dbReference type="EMBL" id="JAYKXN010000007">
    <property type="protein sequence ID" value="KAK7270847.1"/>
    <property type="molecule type" value="Genomic_DNA"/>
</dbReference>
<feature type="transmembrane region" description="Helical" evidence="2">
    <location>
        <begin position="48"/>
        <end position="69"/>
    </location>
</feature>